<dbReference type="InterPro" id="IPR036779">
    <property type="entry name" value="LysM_dom_sf"/>
</dbReference>
<comment type="caution">
    <text evidence="3">The sequence shown here is derived from an EMBL/GenBank/DDBJ whole genome shotgun (WGS) entry which is preliminary data.</text>
</comment>
<dbReference type="Gene3D" id="3.40.33.10">
    <property type="entry name" value="CAP"/>
    <property type="match status" value="1"/>
</dbReference>
<dbReference type="SUPFAM" id="SSF54106">
    <property type="entry name" value="LysM domain"/>
    <property type="match status" value="1"/>
</dbReference>
<dbReference type="NCBIfam" id="TIGR02909">
    <property type="entry name" value="spore_YkwD"/>
    <property type="match status" value="1"/>
</dbReference>
<sequence length="205" mass="23114">MMKRIMLYTVLLVALVFGFSSNTEAATTYTVKPGDSLWKISVRYQVGLSEIIAANPQFKNPNLIYPNQKVYIPDLSAQKGVESEVLRLTNIERAKVGAPALKMDWELQRVARIKSEDMRDRNYFSHQSPTYGSPFDMMKAFRISYRSAAENIAAGQTSAQAVVNSWMNSPGHKQNMLNPAYTHLGAGYARGGSYGHYWTQMFIKK</sequence>
<proteinExistence type="predicted"/>
<evidence type="ECO:0000259" key="2">
    <source>
        <dbReference type="PROSITE" id="PS51782"/>
    </source>
</evidence>
<keyword evidence="1" id="KW-0732">Signal</keyword>
<dbReference type="InterPro" id="IPR014248">
    <property type="entry name" value="Spore_coat_assembly_SafA"/>
</dbReference>
<dbReference type="Pfam" id="PF01476">
    <property type="entry name" value="LysM"/>
    <property type="match status" value="1"/>
</dbReference>
<feature type="signal peptide" evidence="1">
    <location>
        <begin position="1"/>
        <end position="25"/>
    </location>
</feature>
<dbReference type="PROSITE" id="PS51782">
    <property type="entry name" value="LYSM"/>
    <property type="match status" value="1"/>
</dbReference>
<gene>
    <name evidence="3" type="primary">safA</name>
    <name evidence="3" type="ORF">ACFPM4_11840</name>
</gene>
<dbReference type="Proteomes" id="UP001596147">
    <property type="component" value="Unassembled WGS sequence"/>
</dbReference>
<dbReference type="PANTHER" id="PTHR31157:SF1">
    <property type="entry name" value="SCP DOMAIN-CONTAINING PROTEIN"/>
    <property type="match status" value="1"/>
</dbReference>
<dbReference type="InterPro" id="IPR035940">
    <property type="entry name" value="CAP_sf"/>
</dbReference>
<dbReference type="CDD" id="cd05379">
    <property type="entry name" value="CAP_bacterial"/>
    <property type="match status" value="1"/>
</dbReference>
<evidence type="ECO:0000313" key="3">
    <source>
        <dbReference type="EMBL" id="MFC5465442.1"/>
    </source>
</evidence>
<keyword evidence="4" id="KW-1185">Reference proteome</keyword>
<dbReference type="InterPro" id="IPR018392">
    <property type="entry name" value="LysM"/>
</dbReference>
<dbReference type="PANTHER" id="PTHR31157">
    <property type="entry name" value="SCP DOMAIN-CONTAINING PROTEIN"/>
    <property type="match status" value="1"/>
</dbReference>
<evidence type="ECO:0000256" key="1">
    <source>
        <dbReference type="SAM" id="SignalP"/>
    </source>
</evidence>
<dbReference type="RefSeq" id="WP_382351800.1">
    <property type="nucleotide sequence ID" value="NZ_JBHSMC010000014.1"/>
</dbReference>
<dbReference type="SUPFAM" id="SSF55797">
    <property type="entry name" value="PR-1-like"/>
    <property type="match status" value="1"/>
</dbReference>
<dbReference type="Pfam" id="PF00188">
    <property type="entry name" value="CAP"/>
    <property type="match status" value="1"/>
</dbReference>
<dbReference type="SMART" id="SM00257">
    <property type="entry name" value="LysM"/>
    <property type="match status" value="1"/>
</dbReference>
<dbReference type="NCBIfam" id="TIGR02899">
    <property type="entry name" value="spore_safA"/>
    <property type="match status" value="1"/>
</dbReference>
<evidence type="ECO:0000313" key="4">
    <source>
        <dbReference type="Proteomes" id="UP001596147"/>
    </source>
</evidence>
<dbReference type="InterPro" id="IPR014258">
    <property type="entry name" value="CAP_domain_YkwD-like"/>
</dbReference>
<dbReference type="EMBL" id="JBHSMC010000014">
    <property type="protein sequence ID" value="MFC5465442.1"/>
    <property type="molecule type" value="Genomic_DNA"/>
</dbReference>
<dbReference type="InterPro" id="IPR014044">
    <property type="entry name" value="CAP_dom"/>
</dbReference>
<name>A0ABW0LKL8_9BACI</name>
<organism evidence="3 4">
    <name type="scientific">Lederbergia graminis</name>
    <dbReference type="NCBI Taxonomy" id="735518"/>
    <lineage>
        <taxon>Bacteria</taxon>
        <taxon>Bacillati</taxon>
        <taxon>Bacillota</taxon>
        <taxon>Bacilli</taxon>
        <taxon>Bacillales</taxon>
        <taxon>Bacillaceae</taxon>
        <taxon>Lederbergia</taxon>
    </lineage>
</organism>
<reference evidence="4" key="1">
    <citation type="journal article" date="2019" name="Int. J. Syst. Evol. Microbiol.">
        <title>The Global Catalogue of Microorganisms (GCM) 10K type strain sequencing project: providing services to taxonomists for standard genome sequencing and annotation.</title>
        <authorList>
            <consortium name="The Broad Institute Genomics Platform"/>
            <consortium name="The Broad Institute Genome Sequencing Center for Infectious Disease"/>
            <person name="Wu L."/>
            <person name="Ma J."/>
        </authorList>
    </citation>
    <scope>NUCLEOTIDE SEQUENCE [LARGE SCALE GENOMIC DNA]</scope>
    <source>
        <strain evidence="4">CGMCC 1.12237</strain>
    </source>
</reference>
<feature type="chain" id="PRO_5046950263" evidence="1">
    <location>
        <begin position="26"/>
        <end position="205"/>
    </location>
</feature>
<dbReference type="CDD" id="cd00118">
    <property type="entry name" value="LysM"/>
    <property type="match status" value="1"/>
</dbReference>
<protein>
    <submittedName>
        <fullName evidence="3">SafA/ExsA family spore coat assembly protein</fullName>
    </submittedName>
</protein>
<feature type="domain" description="LysM" evidence="2">
    <location>
        <begin position="27"/>
        <end position="72"/>
    </location>
</feature>
<dbReference type="Gene3D" id="3.10.350.10">
    <property type="entry name" value="LysM domain"/>
    <property type="match status" value="1"/>
</dbReference>
<accession>A0ABW0LKL8</accession>